<reference evidence="6" key="1">
    <citation type="submission" date="2025-08" db="UniProtKB">
        <authorList>
            <consortium name="RefSeq"/>
        </authorList>
    </citation>
    <scope>IDENTIFICATION</scope>
    <source>
        <tissue evidence="6">Whole sample</tissue>
    </source>
</reference>
<protein>
    <submittedName>
        <fullName evidence="6">P53 and DNA damage-regulated protein 1-like</fullName>
    </submittedName>
</protein>
<name>A0A8B8CIZ3_CRAVI</name>
<comment type="subcellular location">
    <subcellularLocation>
        <location evidence="1">Cytoplasm</location>
    </subcellularLocation>
</comment>
<sequence>MTEKNDADLVLNYLSEVEAVAEEILASKQHLIELDKKRQKSREAIRVLQKDKSSSKQWVCFGNMFIKMPGKETKRLLEKDFDQLDKEISETRQELKPKIMQLRDLEHRDNPKGFHLNPLTKEEMRAVEQMI</sequence>
<dbReference type="CDD" id="cd22860">
    <property type="entry name" value="PDRG1"/>
    <property type="match status" value="1"/>
</dbReference>
<feature type="coiled-coil region" evidence="4">
    <location>
        <begin position="31"/>
        <end position="94"/>
    </location>
</feature>
<dbReference type="KEGG" id="cvn:111119677"/>
<dbReference type="OrthoDB" id="20282at2759"/>
<evidence type="ECO:0000256" key="3">
    <source>
        <dbReference type="ARBA" id="ARBA00023186"/>
    </source>
</evidence>
<dbReference type="AlphaFoldDB" id="A0A8B8CIZ3"/>
<organism evidence="5 6">
    <name type="scientific">Crassostrea virginica</name>
    <name type="common">Eastern oyster</name>
    <dbReference type="NCBI Taxonomy" id="6565"/>
    <lineage>
        <taxon>Eukaryota</taxon>
        <taxon>Metazoa</taxon>
        <taxon>Spiralia</taxon>
        <taxon>Lophotrochozoa</taxon>
        <taxon>Mollusca</taxon>
        <taxon>Bivalvia</taxon>
        <taxon>Autobranchia</taxon>
        <taxon>Pteriomorphia</taxon>
        <taxon>Ostreida</taxon>
        <taxon>Ostreoidea</taxon>
        <taxon>Ostreidae</taxon>
        <taxon>Crassostrea</taxon>
    </lineage>
</organism>
<evidence type="ECO:0000256" key="2">
    <source>
        <dbReference type="ARBA" id="ARBA00022490"/>
    </source>
</evidence>
<evidence type="ECO:0000256" key="4">
    <source>
        <dbReference type="SAM" id="Coils"/>
    </source>
</evidence>
<keyword evidence="4" id="KW-0175">Coiled coil</keyword>
<keyword evidence="3" id="KW-0143">Chaperone</keyword>
<dbReference type="PANTHER" id="PTHR21162:SF0">
    <property type="entry name" value="P53 AND DNA DAMAGE-REGULATED PROTEIN 1"/>
    <property type="match status" value="1"/>
</dbReference>
<proteinExistence type="predicted"/>
<dbReference type="GO" id="GO:0005737">
    <property type="term" value="C:cytoplasm"/>
    <property type="evidence" value="ECO:0007669"/>
    <property type="project" value="UniProtKB-SubCell"/>
</dbReference>
<keyword evidence="2" id="KW-0963">Cytoplasm</keyword>
<accession>A0A8B8CIZ3</accession>
<dbReference type="SUPFAM" id="SSF46579">
    <property type="entry name" value="Prefoldin"/>
    <property type="match status" value="1"/>
</dbReference>
<evidence type="ECO:0000313" key="5">
    <source>
        <dbReference type="Proteomes" id="UP000694844"/>
    </source>
</evidence>
<dbReference type="GeneID" id="111119677"/>
<dbReference type="InterPro" id="IPR030482">
    <property type="entry name" value="PDRG1"/>
</dbReference>
<dbReference type="PANTHER" id="PTHR21162">
    <property type="entry name" value="P53 AND DNA DAMAGE-REGULATED PROTEIN"/>
    <property type="match status" value="1"/>
</dbReference>
<gene>
    <name evidence="6" type="primary">LOC111119677</name>
</gene>
<dbReference type="RefSeq" id="XP_022315797.1">
    <property type="nucleotide sequence ID" value="XM_022460089.1"/>
</dbReference>
<dbReference type="Proteomes" id="UP000694844">
    <property type="component" value="Chromosome 2"/>
</dbReference>
<evidence type="ECO:0000313" key="6">
    <source>
        <dbReference type="RefSeq" id="XP_022315797.1"/>
    </source>
</evidence>
<evidence type="ECO:0000256" key="1">
    <source>
        <dbReference type="ARBA" id="ARBA00004496"/>
    </source>
</evidence>
<keyword evidence="5" id="KW-1185">Reference proteome</keyword>